<dbReference type="OrthoDB" id="7916205at2759"/>
<dbReference type="PANTHER" id="PTHR37449">
    <property type="match status" value="1"/>
</dbReference>
<evidence type="ECO:0000313" key="1">
    <source>
        <dbReference type="EMBL" id="RNA33075.1"/>
    </source>
</evidence>
<organism evidence="1 2">
    <name type="scientific">Brachionus plicatilis</name>
    <name type="common">Marine rotifer</name>
    <name type="synonym">Brachionus muelleri</name>
    <dbReference type="NCBI Taxonomy" id="10195"/>
    <lineage>
        <taxon>Eukaryota</taxon>
        <taxon>Metazoa</taxon>
        <taxon>Spiralia</taxon>
        <taxon>Gnathifera</taxon>
        <taxon>Rotifera</taxon>
        <taxon>Eurotatoria</taxon>
        <taxon>Monogononta</taxon>
        <taxon>Pseudotrocha</taxon>
        <taxon>Ploima</taxon>
        <taxon>Brachionidae</taxon>
        <taxon>Brachionus</taxon>
    </lineage>
</organism>
<reference evidence="1 2" key="1">
    <citation type="journal article" date="2018" name="Sci. Rep.">
        <title>Genomic signatures of local adaptation to the degree of environmental predictability in rotifers.</title>
        <authorList>
            <person name="Franch-Gras L."/>
            <person name="Hahn C."/>
            <person name="Garcia-Roger E.M."/>
            <person name="Carmona M.J."/>
            <person name="Serra M."/>
            <person name="Gomez A."/>
        </authorList>
    </citation>
    <scope>NUCLEOTIDE SEQUENCE [LARGE SCALE GENOMIC DNA]</scope>
    <source>
        <strain evidence="1">HYR1</strain>
    </source>
</reference>
<keyword evidence="2" id="KW-1185">Reference proteome</keyword>
<evidence type="ECO:0000313" key="2">
    <source>
        <dbReference type="Proteomes" id="UP000276133"/>
    </source>
</evidence>
<dbReference type="Proteomes" id="UP000276133">
    <property type="component" value="Unassembled WGS sequence"/>
</dbReference>
<proteinExistence type="predicted"/>
<comment type="caution">
    <text evidence="1">The sequence shown here is derived from an EMBL/GenBank/DDBJ whole genome shotgun (WGS) entry which is preliminary data.</text>
</comment>
<protein>
    <submittedName>
        <fullName evidence="1">Uncharacterized protein</fullName>
    </submittedName>
</protein>
<dbReference type="PANTHER" id="PTHR37449:SF1">
    <property type="entry name" value="OS02G0159950 PROTEIN"/>
    <property type="match status" value="1"/>
</dbReference>
<sequence length="287" mass="31357">MLHRILDQLLQFSLHTLQTSNVLPCNIGHLDHSFSERARIRLSQSPFEVFLRHSQRIEHLSVNVLLFQVNKVHFFSYLLEGGLGAQRGQIGAHISMGLVANLFQVNIIGQLHVLGVNSEHFETTNGVRYADVDLAVKTAKATQSGINAVRPIGGGHDHYMRTLLQTVHQSQQLGHNTALYFAVRFFPLGRNRGAFFSAVSKALRKLLSDSPANFDIISGPLIKKKKAPVSLATARAIKVLPVPGGPNKRMPLGGLTPIVLNSWGCLSGNSTISLICASCFLTPPMSS</sequence>
<dbReference type="EMBL" id="REGN01001705">
    <property type="protein sequence ID" value="RNA33075.1"/>
    <property type="molecule type" value="Genomic_DNA"/>
</dbReference>
<dbReference type="AlphaFoldDB" id="A0A3M7SBN8"/>
<gene>
    <name evidence="1" type="ORF">BpHYR1_024705</name>
</gene>
<name>A0A3M7SBN8_BRAPC</name>
<accession>A0A3M7SBN8</accession>